<name>A0A5C1Y8F3_9MICO</name>
<dbReference type="KEGG" id="lyk:FLP23_10420"/>
<dbReference type="RefSeq" id="WP_149325800.1">
    <property type="nucleotide sequence ID" value="NZ_CP043504.1"/>
</dbReference>
<evidence type="ECO:0000313" key="2">
    <source>
        <dbReference type="Proteomes" id="UP000322159"/>
    </source>
</evidence>
<proteinExistence type="predicted"/>
<reference evidence="1 2" key="1">
    <citation type="submission" date="2019-09" db="EMBL/GenBank/DDBJ databases">
        <title>Genome sequencing of strain KACC 19322.</title>
        <authorList>
            <person name="Heo J."/>
            <person name="Kim S.-J."/>
            <person name="Kim J.-S."/>
            <person name="Hong S.-B."/>
            <person name="Kwon S.-W."/>
        </authorList>
    </citation>
    <scope>NUCLEOTIDE SEQUENCE [LARGE SCALE GENOMIC DNA]</scope>
    <source>
        <strain evidence="1 2">KACC 19322</strain>
    </source>
</reference>
<dbReference type="Pfam" id="PF11209">
    <property type="entry name" value="LmeA"/>
    <property type="match status" value="1"/>
</dbReference>
<accession>A0A5C1Y8F3</accession>
<dbReference type="InterPro" id="IPR021373">
    <property type="entry name" value="DUF2993"/>
</dbReference>
<keyword evidence="2" id="KW-1185">Reference proteome</keyword>
<protein>
    <submittedName>
        <fullName evidence="1">DUF2993 domain-containing protein</fullName>
    </submittedName>
</protein>
<dbReference type="EMBL" id="CP043504">
    <property type="protein sequence ID" value="QEO10383.1"/>
    <property type="molecule type" value="Genomic_DNA"/>
</dbReference>
<dbReference type="AlphaFoldDB" id="A0A5C1Y8F3"/>
<gene>
    <name evidence="1" type="ORF">FLP23_10420</name>
</gene>
<evidence type="ECO:0000313" key="1">
    <source>
        <dbReference type="EMBL" id="QEO10383.1"/>
    </source>
</evidence>
<dbReference type="Proteomes" id="UP000322159">
    <property type="component" value="Chromosome"/>
</dbReference>
<sequence>MNLATPELVRRRRRVWPWVVLGVVVLLGAGAVAADFLVRGWAEGLVAARIAEALEVPDEDAVEVQLGAGSVLLQALAGSVDQVDIRVDDLALGPLTGDLAVAAQGVPLDPASPTRALAIDYRIASAGLSGIADQLSGVPIDEVSIEGSELLASGSISLLGQSFPLGIGLTPAAVDGALGFAPTSVRIGERTVTAAELAADPLWGGIAGPILQQRTVCIADQLPAVFLLTRAEIAQGELHLGLAAAGVALGGPELTVKGDCPA</sequence>
<dbReference type="OrthoDB" id="5123569at2"/>
<organism evidence="1 2">
    <name type="scientific">Protaetiibacter larvae</name>
    <dbReference type="NCBI Taxonomy" id="2592654"/>
    <lineage>
        <taxon>Bacteria</taxon>
        <taxon>Bacillati</taxon>
        <taxon>Actinomycetota</taxon>
        <taxon>Actinomycetes</taxon>
        <taxon>Micrococcales</taxon>
        <taxon>Microbacteriaceae</taxon>
        <taxon>Protaetiibacter</taxon>
    </lineage>
</organism>